<feature type="domain" description="F-box" evidence="1">
    <location>
        <begin position="19"/>
        <end position="52"/>
    </location>
</feature>
<evidence type="ECO:0000259" key="1">
    <source>
        <dbReference type="Pfam" id="PF00646"/>
    </source>
</evidence>
<gene>
    <name evidence="2" type="ORF">B0H16DRAFT_1733640</name>
</gene>
<sequence length="354" mass="40511">MPPPGHVVDRLSPEWGIVRLPDALLLEIFEELPRNGRLSALCSCKALHFLVARTIYTDVRVLGTVARNFFTTITEQTSTSAIYTTFVRRLHFTVQARSDQTMALFCRSILLLKNLDRLGLAVPIWRSATLAESMQDVDILQGVQIWANRGRGSDEIVSESGVGRRVHLRPDVHEHDHRRALSSLRHLSIEGDSLFAVICVDRVIESIRITQPMNFYEFGDFCHILQGSNYRHLLTHLDIFLAARMMDACECIDELAAVTLALMSLSIGQTREASLRIFHQLVERPTQFSALQVFRINCQNSTQANDLDAEDAHVRGAVTLRLQYPVLRTRLRRIEVHKYIWDLDTFTDKWRHVK</sequence>
<dbReference type="InterPro" id="IPR036047">
    <property type="entry name" value="F-box-like_dom_sf"/>
</dbReference>
<dbReference type="AlphaFoldDB" id="A0AAD7MS60"/>
<evidence type="ECO:0000313" key="3">
    <source>
        <dbReference type="Proteomes" id="UP001215598"/>
    </source>
</evidence>
<accession>A0AAD7MS60</accession>
<keyword evidence="3" id="KW-1185">Reference proteome</keyword>
<evidence type="ECO:0000313" key="2">
    <source>
        <dbReference type="EMBL" id="KAJ7730789.1"/>
    </source>
</evidence>
<dbReference type="SUPFAM" id="SSF81383">
    <property type="entry name" value="F-box domain"/>
    <property type="match status" value="1"/>
</dbReference>
<reference evidence="2" key="1">
    <citation type="submission" date="2023-03" db="EMBL/GenBank/DDBJ databases">
        <title>Massive genome expansion in bonnet fungi (Mycena s.s.) driven by repeated elements and novel gene families across ecological guilds.</title>
        <authorList>
            <consortium name="Lawrence Berkeley National Laboratory"/>
            <person name="Harder C.B."/>
            <person name="Miyauchi S."/>
            <person name="Viragh M."/>
            <person name="Kuo A."/>
            <person name="Thoen E."/>
            <person name="Andreopoulos B."/>
            <person name="Lu D."/>
            <person name="Skrede I."/>
            <person name="Drula E."/>
            <person name="Henrissat B."/>
            <person name="Morin E."/>
            <person name="Kohler A."/>
            <person name="Barry K."/>
            <person name="LaButti K."/>
            <person name="Morin E."/>
            <person name="Salamov A."/>
            <person name="Lipzen A."/>
            <person name="Mereny Z."/>
            <person name="Hegedus B."/>
            <person name="Baldrian P."/>
            <person name="Stursova M."/>
            <person name="Weitz H."/>
            <person name="Taylor A."/>
            <person name="Grigoriev I.V."/>
            <person name="Nagy L.G."/>
            <person name="Martin F."/>
            <person name="Kauserud H."/>
        </authorList>
    </citation>
    <scope>NUCLEOTIDE SEQUENCE</scope>
    <source>
        <strain evidence="2">CBHHK182m</strain>
    </source>
</reference>
<dbReference type="Proteomes" id="UP001215598">
    <property type="component" value="Unassembled WGS sequence"/>
</dbReference>
<proteinExistence type="predicted"/>
<name>A0AAD7MS60_9AGAR</name>
<dbReference type="EMBL" id="JARKIB010000157">
    <property type="protein sequence ID" value="KAJ7730789.1"/>
    <property type="molecule type" value="Genomic_DNA"/>
</dbReference>
<dbReference type="InterPro" id="IPR001810">
    <property type="entry name" value="F-box_dom"/>
</dbReference>
<dbReference type="Pfam" id="PF00646">
    <property type="entry name" value="F-box"/>
    <property type="match status" value="1"/>
</dbReference>
<comment type="caution">
    <text evidence="2">The sequence shown here is derived from an EMBL/GenBank/DDBJ whole genome shotgun (WGS) entry which is preliminary data.</text>
</comment>
<protein>
    <recommendedName>
        <fullName evidence="1">F-box domain-containing protein</fullName>
    </recommendedName>
</protein>
<organism evidence="2 3">
    <name type="scientific">Mycena metata</name>
    <dbReference type="NCBI Taxonomy" id="1033252"/>
    <lineage>
        <taxon>Eukaryota</taxon>
        <taxon>Fungi</taxon>
        <taxon>Dikarya</taxon>
        <taxon>Basidiomycota</taxon>
        <taxon>Agaricomycotina</taxon>
        <taxon>Agaricomycetes</taxon>
        <taxon>Agaricomycetidae</taxon>
        <taxon>Agaricales</taxon>
        <taxon>Marasmiineae</taxon>
        <taxon>Mycenaceae</taxon>
        <taxon>Mycena</taxon>
    </lineage>
</organism>